<name>A0A6N3HX53_9FIRM</name>
<reference evidence="1" key="1">
    <citation type="submission" date="2019-11" db="EMBL/GenBank/DDBJ databases">
        <authorList>
            <person name="Feng L."/>
        </authorList>
    </citation>
    <scope>NUCLEOTIDE SEQUENCE</scope>
    <source>
        <strain evidence="1">ChathewayiLFYP18</strain>
    </source>
</reference>
<organism evidence="1">
    <name type="scientific">Hungatella hathewayi</name>
    <dbReference type="NCBI Taxonomy" id="154046"/>
    <lineage>
        <taxon>Bacteria</taxon>
        <taxon>Bacillati</taxon>
        <taxon>Bacillota</taxon>
        <taxon>Clostridia</taxon>
        <taxon>Lachnospirales</taxon>
        <taxon>Lachnospiraceae</taxon>
        <taxon>Hungatella</taxon>
    </lineage>
</organism>
<sequence>MTGNQTCACAAEETCVSQTWACAAEETERGASP</sequence>
<evidence type="ECO:0000313" key="1">
    <source>
        <dbReference type="EMBL" id="VYU81556.1"/>
    </source>
</evidence>
<accession>A0A6N3HX53</accession>
<dbReference type="AlphaFoldDB" id="A0A6N3HX53"/>
<dbReference type="EMBL" id="CACRUH010000076">
    <property type="protein sequence ID" value="VYU81556.1"/>
    <property type="molecule type" value="Genomic_DNA"/>
</dbReference>
<gene>
    <name evidence="1" type="ORF">CHLFYP18_03222</name>
</gene>
<protein>
    <submittedName>
        <fullName evidence="1">Uncharacterized protein</fullName>
    </submittedName>
</protein>
<proteinExistence type="predicted"/>